<dbReference type="AlphaFoldDB" id="K2Q5R1"/>
<dbReference type="InterPro" id="IPR036249">
    <property type="entry name" value="Thioredoxin-like_sf"/>
</dbReference>
<name>K2Q5R1_9FLAO</name>
<evidence type="ECO:0000256" key="3">
    <source>
        <dbReference type="PROSITE-ProRule" id="PRU01282"/>
    </source>
</evidence>
<comment type="caution">
    <text evidence="4">The sequence shown here is derived from an EMBL/GenBank/DDBJ whole genome shotgun (WGS) entry which is preliminary data.</text>
</comment>
<dbReference type="InterPro" id="IPR006660">
    <property type="entry name" value="Arsenate_reductase-like"/>
</dbReference>
<dbReference type="EMBL" id="AMSG01000003">
    <property type="protein sequence ID" value="EKF56151.1"/>
    <property type="molecule type" value="Genomic_DNA"/>
</dbReference>
<gene>
    <name evidence="4" type="ORF">I215_04370</name>
</gene>
<dbReference type="CDD" id="cd03034">
    <property type="entry name" value="ArsC_ArsC"/>
    <property type="match status" value="1"/>
</dbReference>
<protein>
    <submittedName>
        <fullName evidence="4">Arsenate reductase</fullName>
    </submittedName>
</protein>
<sequence length="113" mass="13284">MIKIYHNPRCQKSREGLQLLESTGKKIQVIKYLEDTPTVLELTQIIETLEISPIELVRTKEEIWKKIYKNLELSDQEIIKAMVENPRLIERPIVIHDNKAVIGRPIENIERIL</sequence>
<dbReference type="PANTHER" id="PTHR30041:SF4">
    <property type="entry name" value="ARSENATE REDUCTASE"/>
    <property type="match status" value="1"/>
</dbReference>
<keyword evidence="5" id="KW-1185">Reference proteome</keyword>
<dbReference type="STRING" id="555500.I215_04370"/>
<dbReference type="eggNOG" id="COG1393">
    <property type="taxonomic scope" value="Bacteria"/>
</dbReference>
<organism evidence="4 5">
    <name type="scientific">Galbibacter marinus</name>
    <dbReference type="NCBI Taxonomy" id="555500"/>
    <lineage>
        <taxon>Bacteria</taxon>
        <taxon>Pseudomonadati</taxon>
        <taxon>Bacteroidota</taxon>
        <taxon>Flavobacteriia</taxon>
        <taxon>Flavobacteriales</taxon>
        <taxon>Flavobacteriaceae</taxon>
        <taxon>Galbibacter</taxon>
    </lineage>
</organism>
<dbReference type="PROSITE" id="PS51353">
    <property type="entry name" value="ARSC"/>
    <property type="match status" value="1"/>
</dbReference>
<dbReference type="Pfam" id="PF03960">
    <property type="entry name" value="ArsC"/>
    <property type="match status" value="1"/>
</dbReference>
<keyword evidence="2" id="KW-0560">Oxidoreductase</keyword>
<dbReference type="OrthoDB" id="9808142at2"/>
<dbReference type="Gene3D" id="3.40.30.10">
    <property type="entry name" value="Glutaredoxin"/>
    <property type="match status" value="1"/>
</dbReference>
<dbReference type="GO" id="GO:0008794">
    <property type="term" value="F:arsenate reductase (glutaredoxin) activity"/>
    <property type="evidence" value="ECO:0007669"/>
    <property type="project" value="InterPro"/>
</dbReference>
<evidence type="ECO:0000256" key="1">
    <source>
        <dbReference type="ARBA" id="ARBA00007198"/>
    </source>
</evidence>
<proteinExistence type="inferred from homology"/>
<reference evidence="4 5" key="1">
    <citation type="journal article" date="2012" name="J. Bacteriol.">
        <title>Genome Sequence of Galbibacter marinum Type Strain ck-I2-15.</title>
        <authorList>
            <person name="Lai Q."/>
            <person name="Li C."/>
            <person name="Shao Z."/>
        </authorList>
    </citation>
    <scope>NUCLEOTIDE SEQUENCE [LARGE SCALE GENOMIC DNA]</scope>
    <source>
        <strain evidence="5">ck-I2-15</strain>
    </source>
</reference>
<dbReference type="PANTHER" id="PTHR30041">
    <property type="entry name" value="ARSENATE REDUCTASE"/>
    <property type="match status" value="1"/>
</dbReference>
<dbReference type="Proteomes" id="UP000007364">
    <property type="component" value="Unassembled WGS sequence"/>
</dbReference>
<evidence type="ECO:0000313" key="4">
    <source>
        <dbReference type="EMBL" id="EKF56151.1"/>
    </source>
</evidence>
<evidence type="ECO:0000313" key="5">
    <source>
        <dbReference type="Proteomes" id="UP000007364"/>
    </source>
</evidence>
<dbReference type="PATRIC" id="fig|555500.3.peg.905"/>
<dbReference type="InterPro" id="IPR006659">
    <property type="entry name" value="Arsenate_reductase"/>
</dbReference>
<comment type="similarity">
    <text evidence="1 3">Belongs to the ArsC family.</text>
</comment>
<dbReference type="RefSeq" id="WP_008990747.1">
    <property type="nucleotide sequence ID" value="NZ_AMSG01000003.1"/>
</dbReference>
<accession>K2Q5R1</accession>
<dbReference type="SUPFAM" id="SSF52833">
    <property type="entry name" value="Thioredoxin-like"/>
    <property type="match status" value="1"/>
</dbReference>
<evidence type="ECO:0000256" key="2">
    <source>
        <dbReference type="ARBA" id="ARBA00023002"/>
    </source>
</evidence>
<dbReference type="NCBIfam" id="TIGR00014">
    <property type="entry name" value="arsC"/>
    <property type="match status" value="1"/>
</dbReference>